<dbReference type="Gene3D" id="2.10.25.10">
    <property type="entry name" value="Laminin"/>
    <property type="match status" value="1"/>
</dbReference>
<evidence type="ECO:0000256" key="1">
    <source>
        <dbReference type="ARBA" id="ARBA00004370"/>
    </source>
</evidence>
<dbReference type="AlphaFoldDB" id="A0A9J7LKB3"/>
<dbReference type="GeneID" id="118420592"/>
<evidence type="ECO:0000313" key="9">
    <source>
        <dbReference type="RefSeq" id="XP_035683318.1"/>
    </source>
</evidence>
<dbReference type="InterPro" id="IPR001304">
    <property type="entry name" value="C-type_lectin-like"/>
</dbReference>
<dbReference type="InterPro" id="IPR016187">
    <property type="entry name" value="CTDL_fold"/>
</dbReference>
<evidence type="ECO:0000256" key="2">
    <source>
        <dbReference type="ARBA" id="ARBA00022729"/>
    </source>
</evidence>
<dbReference type="Pfam" id="PF00094">
    <property type="entry name" value="VWD"/>
    <property type="match status" value="1"/>
</dbReference>
<dbReference type="CDD" id="cd19941">
    <property type="entry name" value="TIL"/>
    <property type="match status" value="1"/>
</dbReference>
<dbReference type="SUPFAM" id="SSF56436">
    <property type="entry name" value="C-type lectin-like"/>
    <property type="match status" value="1"/>
</dbReference>
<dbReference type="Pfam" id="PF01826">
    <property type="entry name" value="TIL"/>
    <property type="match status" value="1"/>
</dbReference>
<keyword evidence="3" id="KW-0472">Membrane</keyword>
<reference evidence="8" key="1">
    <citation type="journal article" date="2020" name="Nat. Ecol. Evol.">
        <title>Deeply conserved synteny resolves early events in vertebrate evolution.</title>
        <authorList>
            <person name="Simakov O."/>
            <person name="Marletaz F."/>
            <person name="Yue J.X."/>
            <person name="O'Connell B."/>
            <person name="Jenkins J."/>
            <person name="Brandt A."/>
            <person name="Calef R."/>
            <person name="Tung C.H."/>
            <person name="Huang T.K."/>
            <person name="Schmutz J."/>
            <person name="Satoh N."/>
            <person name="Yu J.K."/>
            <person name="Putnam N.H."/>
            <person name="Green R.E."/>
            <person name="Rokhsar D.S."/>
        </authorList>
    </citation>
    <scope>NUCLEOTIDE SEQUENCE [LARGE SCALE GENOMIC DNA]</scope>
    <source>
        <strain evidence="8">S238N-H82</strain>
    </source>
</reference>
<sequence length="759" mass="83849">MDGTGCTKLTRDDLCVMPGRGICRSCGDPHTTMFDRTRHHFQGPCRYTFAKDCGNSSDFTVEVQHVPVPRRPVVSVVREVYVIAYGYEIGILQGNEVTVTVNGVTYTATGSIPFELAMGKIQVTYRGMWVHVRLVEYCVDIFYNGRHCVKVRVTPYYWGRMCGLCGDFNGNRANDFMLPDGTIASNWNDFGHSWLVEDEDDERCAVGPPPPPCPHGLMTVVSANDMCGLIMDHYGPFGVCHDLGVDPQDFFDDCVFDMCARDGDIVGLCENLEAYADACEEAGAIGFTWRSATLCPLPCPPNSHYNPCASPCPATCQNPDAPNQPCITLCVECCECDPGYVMSGPHCVPLEDCGCTDPMTGRYYPLEETWIQNGRRCVCTRNGIVCTECSFDIVFILDRSSSIGPYGMYIAEKYIAYIIRCLHGLDVEVGYIVFDCISKWLISLGLYNVDTTALIPEIKAAEFTGGESRVGNAIYHLMCTANYRNGIPSAAIILTDGVAYEEHPNNLYELQSNAARAMGIELYAVAIGREFLFNLNALANIANGADRVFDVYSCCALAIRLLDDLCDPPCPDGYTSFADTCYKVFANEVTSYTEAQTHCNSEGGHLAMAKDQATNRLLVHLINQESQDQTFYYFGLTYSEEKNAFIWGDGSDLVFSNWRPTEPNRPDEHCTVFCWGQWCDAPCSSSREFEFTAGFICEVRVPCPPGVDLVSCTQDPCVNAECAAHPTAMCKANYCGGCNAVFYDDQGNKVDCMAMNMYG</sequence>
<dbReference type="GO" id="GO:0016020">
    <property type="term" value="C:membrane"/>
    <property type="evidence" value="ECO:0007669"/>
    <property type="project" value="UniProtKB-SubCell"/>
</dbReference>
<dbReference type="SUPFAM" id="SSF57567">
    <property type="entry name" value="Serine protease inhibitors"/>
    <property type="match status" value="1"/>
</dbReference>
<dbReference type="Pfam" id="PF00092">
    <property type="entry name" value="VWA"/>
    <property type="match status" value="1"/>
</dbReference>
<keyword evidence="4" id="KW-1015">Disulfide bond</keyword>
<name>A0A9J7LKB3_BRAFL</name>
<dbReference type="RefSeq" id="XP_035683318.1">
    <property type="nucleotide sequence ID" value="XM_035827425.1"/>
</dbReference>
<accession>A0A9J7LKB3</accession>
<organism evidence="8 9">
    <name type="scientific">Branchiostoma floridae</name>
    <name type="common">Florida lancelet</name>
    <name type="synonym">Amphioxus</name>
    <dbReference type="NCBI Taxonomy" id="7739"/>
    <lineage>
        <taxon>Eukaryota</taxon>
        <taxon>Metazoa</taxon>
        <taxon>Chordata</taxon>
        <taxon>Cephalochordata</taxon>
        <taxon>Leptocardii</taxon>
        <taxon>Amphioxiformes</taxon>
        <taxon>Branchiostomatidae</taxon>
        <taxon>Branchiostoma</taxon>
    </lineage>
</organism>
<dbReference type="InterPro" id="IPR016186">
    <property type="entry name" value="C-type_lectin-like/link_sf"/>
</dbReference>
<comment type="subcellular location">
    <subcellularLocation>
        <location evidence="1">Membrane</location>
    </subcellularLocation>
</comment>
<evidence type="ECO:0000259" key="5">
    <source>
        <dbReference type="PROSITE" id="PS50041"/>
    </source>
</evidence>
<dbReference type="Gene3D" id="3.40.50.410">
    <property type="entry name" value="von Willebrand factor, type A domain"/>
    <property type="match status" value="1"/>
</dbReference>
<feature type="domain" description="VWFA" evidence="6">
    <location>
        <begin position="392"/>
        <end position="565"/>
    </location>
</feature>
<evidence type="ECO:0000259" key="6">
    <source>
        <dbReference type="PROSITE" id="PS50234"/>
    </source>
</evidence>
<dbReference type="SMART" id="SM00216">
    <property type="entry name" value="VWD"/>
    <property type="match status" value="1"/>
</dbReference>
<reference evidence="9" key="2">
    <citation type="submission" date="2025-08" db="UniProtKB">
        <authorList>
            <consortium name="RefSeq"/>
        </authorList>
    </citation>
    <scope>IDENTIFICATION</scope>
    <source>
        <strain evidence="9">S238N-H82</strain>
        <tissue evidence="9">Testes</tissue>
    </source>
</reference>
<evidence type="ECO:0000256" key="3">
    <source>
        <dbReference type="ARBA" id="ARBA00023136"/>
    </source>
</evidence>
<feature type="domain" description="C-type lectin" evidence="5">
    <location>
        <begin position="577"/>
        <end position="689"/>
    </location>
</feature>
<dbReference type="PROSITE" id="PS50041">
    <property type="entry name" value="C_TYPE_LECTIN_2"/>
    <property type="match status" value="1"/>
</dbReference>
<keyword evidence="2" id="KW-0732">Signal</keyword>
<dbReference type="InterPro" id="IPR014853">
    <property type="entry name" value="VWF/SSPO/ZAN-like_Cys-rich_dom"/>
</dbReference>
<dbReference type="InterPro" id="IPR036465">
    <property type="entry name" value="vWFA_dom_sf"/>
</dbReference>
<gene>
    <name evidence="9" type="primary">LOC118420592</name>
</gene>
<dbReference type="SMART" id="SM00034">
    <property type="entry name" value="CLECT"/>
    <property type="match status" value="1"/>
</dbReference>
<dbReference type="SUPFAM" id="SSF53300">
    <property type="entry name" value="vWA-like"/>
    <property type="match status" value="1"/>
</dbReference>
<evidence type="ECO:0000259" key="7">
    <source>
        <dbReference type="PROSITE" id="PS51233"/>
    </source>
</evidence>
<dbReference type="SMART" id="SM00832">
    <property type="entry name" value="C8"/>
    <property type="match status" value="1"/>
</dbReference>
<proteinExistence type="predicted"/>
<dbReference type="PANTHER" id="PTHR46160:SF8">
    <property type="entry name" value="VWFD DOMAIN-CONTAINING PROTEIN"/>
    <property type="match status" value="1"/>
</dbReference>
<dbReference type="PROSITE" id="PS51233">
    <property type="entry name" value="VWFD"/>
    <property type="match status" value="1"/>
</dbReference>
<dbReference type="InterPro" id="IPR001846">
    <property type="entry name" value="VWF_type-D"/>
</dbReference>
<dbReference type="Gene3D" id="3.10.100.10">
    <property type="entry name" value="Mannose-Binding Protein A, subunit A"/>
    <property type="match status" value="1"/>
</dbReference>
<dbReference type="Pfam" id="PF00059">
    <property type="entry name" value="Lectin_C"/>
    <property type="match status" value="1"/>
</dbReference>
<dbReference type="InterPro" id="IPR002035">
    <property type="entry name" value="VWF_A"/>
</dbReference>
<feature type="domain" description="VWFD" evidence="7">
    <location>
        <begin position="21"/>
        <end position="205"/>
    </location>
</feature>
<dbReference type="SMART" id="SM00327">
    <property type="entry name" value="VWA"/>
    <property type="match status" value="1"/>
</dbReference>
<dbReference type="PANTHER" id="PTHR46160">
    <property type="entry name" value="ALPHA-TECTORIN-RELATED"/>
    <property type="match status" value="1"/>
</dbReference>
<evidence type="ECO:0000313" key="8">
    <source>
        <dbReference type="Proteomes" id="UP000001554"/>
    </source>
</evidence>
<dbReference type="Pfam" id="PF08742">
    <property type="entry name" value="C8"/>
    <property type="match status" value="1"/>
</dbReference>
<dbReference type="PROSITE" id="PS50234">
    <property type="entry name" value="VWFA"/>
    <property type="match status" value="1"/>
</dbReference>
<dbReference type="Proteomes" id="UP000001554">
    <property type="component" value="Chromosome 8"/>
</dbReference>
<dbReference type="InterPro" id="IPR052749">
    <property type="entry name" value="Alpha-tectorin"/>
</dbReference>
<protein>
    <submittedName>
        <fullName evidence="9">Zonadhesin-like isoform X2</fullName>
    </submittedName>
</protein>
<evidence type="ECO:0000256" key="4">
    <source>
        <dbReference type="ARBA" id="ARBA00023157"/>
    </source>
</evidence>
<keyword evidence="8" id="KW-1185">Reference proteome</keyword>
<dbReference type="FunFam" id="2.10.25.10:FF:000055">
    <property type="entry name" value="alpha-tectorin isoform X1"/>
    <property type="match status" value="1"/>
</dbReference>
<dbReference type="InterPro" id="IPR036084">
    <property type="entry name" value="Ser_inhib-like_sf"/>
</dbReference>
<dbReference type="InterPro" id="IPR002919">
    <property type="entry name" value="TIL_dom"/>
</dbReference>